<dbReference type="EMBL" id="BFEA01000110">
    <property type="protein sequence ID" value="GBG69163.1"/>
    <property type="molecule type" value="Genomic_DNA"/>
</dbReference>
<organism evidence="2 3">
    <name type="scientific">Chara braunii</name>
    <name type="common">Braun's stonewort</name>
    <dbReference type="NCBI Taxonomy" id="69332"/>
    <lineage>
        <taxon>Eukaryota</taxon>
        <taxon>Viridiplantae</taxon>
        <taxon>Streptophyta</taxon>
        <taxon>Charophyceae</taxon>
        <taxon>Charales</taxon>
        <taxon>Characeae</taxon>
        <taxon>Chara</taxon>
    </lineage>
</organism>
<keyword evidence="3" id="KW-1185">Reference proteome</keyword>
<feature type="compositionally biased region" description="Polar residues" evidence="1">
    <location>
        <begin position="202"/>
        <end position="217"/>
    </location>
</feature>
<dbReference type="Gramene" id="GBG69163">
    <property type="protein sequence ID" value="GBG69163"/>
    <property type="gene ID" value="CBR_g3863"/>
</dbReference>
<sequence length="374" mass="41437">MSYVAMTREIAQWLINKGEDSVIIRETAYKMLFKPWMNRRELKERRKLEEASKFWVMALRVPLRAMSPIADAIEQSMGRIINSIPPQPDPTHPKLMNMKFELAPEAEGGFVLLLPLRLDDGEDINVELVCKHTPWCDRSKWWNHTATDGCPKLVQQRDGQEAEGDTADNFSQRNRQQLPPSILGGIKESTKDLPVEVPQQTVAESSIQATSRVQQRQGSGGTPQGIRIQPQHVQGQAAYVPTNMGPQQQVPQGGLPGSTSLQVGVTGAGFVPFRPNSVPVYHQGYGMGNPGVQNFPGIRNTIGEQAWQSSLLAAAGILSTELMGHVPTPQNVHNLGQAHVPETTRDLVVVQKDSNCKTGEFEAMVFADHKQENW</sequence>
<protein>
    <submittedName>
        <fullName evidence="2">Uncharacterized protein</fullName>
    </submittedName>
</protein>
<dbReference type="Proteomes" id="UP000265515">
    <property type="component" value="Unassembled WGS sequence"/>
</dbReference>
<evidence type="ECO:0000313" key="2">
    <source>
        <dbReference type="EMBL" id="GBG69163.1"/>
    </source>
</evidence>
<feature type="region of interest" description="Disordered" evidence="1">
    <location>
        <begin position="156"/>
        <end position="186"/>
    </location>
</feature>
<feature type="compositionally biased region" description="Polar residues" evidence="1">
    <location>
        <begin position="168"/>
        <end position="179"/>
    </location>
</feature>
<evidence type="ECO:0000256" key="1">
    <source>
        <dbReference type="SAM" id="MobiDB-lite"/>
    </source>
</evidence>
<accession>A0A388KGQ8</accession>
<name>A0A388KGQ8_CHABU</name>
<comment type="caution">
    <text evidence="2">The sequence shown here is derived from an EMBL/GenBank/DDBJ whole genome shotgun (WGS) entry which is preliminary data.</text>
</comment>
<feature type="region of interest" description="Disordered" evidence="1">
    <location>
        <begin position="202"/>
        <end position="227"/>
    </location>
</feature>
<reference evidence="2 3" key="1">
    <citation type="journal article" date="2018" name="Cell">
        <title>The Chara Genome: Secondary Complexity and Implications for Plant Terrestrialization.</title>
        <authorList>
            <person name="Nishiyama T."/>
            <person name="Sakayama H."/>
            <person name="Vries J.D."/>
            <person name="Buschmann H."/>
            <person name="Saint-Marcoux D."/>
            <person name="Ullrich K.K."/>
            <person name="Haas F.B."/>
            <person name="Vanderstraeten L."/>
            <person name="Becker D."/>
            <person name="Lang D."/>
            <person name="Vosolsobe S."/>
            <person name="Rombauts S."/>
            <person name="Wilhelmsson P.K.I."/>
            <person name="Janitza P."/>
            <person name="Kern R."/>
            <person name="Heyl A."/>
            <person name="Rumpler F."/>
            <person name="Villalobos L.I.A.C."/>
            <person name="Clay J.M."/>
            <person name="Skokan R."/>
            <person name="Toyoda A."/>
            <person name="Suzuki Y."/>
            <person name="Kagoshima H."/>
            <person name="Schijlen E."/>
            <person name="Tajeshwar N."/>
            <person name="Catarino B."/>
            <person name="Hetherington A.J."/>
            <person name="Saltykova A."/>
            <person name="Bonnot C."/>
            <person name="Breuninger H."/>
            <person name="Symeonidi A."/>
            <person name="Radhakrishnan G.V."/>
            <person name="Van Nieuwerburgh F."/>
            <person name="Deforce D."/>
            <person name="Chang C."/>
            <person name="Karol K.G."/>
            <person name="Hedrich R."/>
            <person name="Ulvskov P."/>
            <person name="Glockner G."/>
            <person name="Delwiche C.F."/>
            <person name="Petrasek J."/>
            <person name="Van de Peer Y."/>
            <person name="Friml J."/>
            <person name="Beilby M."/>
            <person name="Dolan L."/>
            <person name="Kohara Y."/>
            <person name="Sugano S."/>
            <person name="Fujiyama A."/>
            <person name="Delaux P.-M."/>
            <person name="Quint M."/>
            <person name="TheiBen G."/>
            <person name="Hagemann M."/>
            <person name="Harholt J."/>
            <person name="Dunand C."/>
            <person name="Zachgo S."/>
            <person name="Langdale J."/>
            <person name="Maumus F."/>
            <person name="Straeten D.V.D."/>
            <person name="Gould S.B."/>
            <person name="Rensing S.A."/>
        </authorList>
    </citation>
    <scope>NUCLEOTIDE SEQUENCE [LARGE SCALE GENOMIC DNA]</scope>
    <source>
        <strain evidence="2 3">S276</strain>
    </source>
</reference>
<gene>
    <name evidence="2" type="ORF">CBR_g3863</name>
</gene>
<proteinExistence type="predicted"/>
<dbReference type="AlphaFoldDB" id="A0A388KGQ8"/>
<evidence type="ECO:0000313" key="3">
    <source>
        <dbReference type="Proteomes" id="UP000265515"/>
    </source>
</evidence>